<evidence type="ECO:0000256" key="1">
    <source>
        <dbReference type="SAM" id="MobiDB-lite"/>
    </source>
</evidence>
<feature type="compositionally biased region" description="Low complexity" evidence="1">
    <location>
        <begin position="1415"/>
        <end position="1428"/>
    </location>
</feature>
<comment type="caution">
    <text evidence="2">The sequence shown here is derived from an EMBL/GenBank/DDBJ whole genome shotgun (WGS) entry which is preliminary data.</text>
</comment>
<feature type="region of interest" description="Disordered" evidence="1">
    <location>
        <begin position="1415"/>
        <end position="1461"/>
    </location>
</feature>
<accession>A0A420XZ41</accession>
<feature type="compositionally biased region" description="Polar residues" evidence="1">
    <location>
        <begin position="1000"/>
        <end position="1011"/>
    </location>
</feature>
<organism evidence="2 3">
    <name type="scientific">Coniochaeta pulveracea</name>
    <dbReference type="NCBI Taxonomy" id="177199"/>
    <lineage>
        <taxon>Eukaryota</taxon>
        <taxon>Fungi</taxon>
        <taxon>Dikarya</taxon>
        <taxon>Ascomycota</taxon>
        <taxon>Pezizomycotina</taxon>
        <taxon>Sordariomycetes</taxon>
        <taxon>Sordariomycetidae</taxon>
        <taxon>Coniochaetales</taxon>
        <taxon>Coniochaetaceae</taxon>
        <taxon>Coniochaeta</taxon>
    </lineage>
</organism>
<feature type="region of interest" description="Disordered" evidence="1">
    <location>
        <begin position="665"/>
        <end position="1011"/>
    </location>
</feature>
<feature type="compositionally biased region" description="Low complexity" evidence="1">
    <location>
        <begin position="1085"/>
        <end position="1094"/>
    </location>
</feature>
<feature type="compositionally biased region" description="Basic and acidic residues" evidence="1">
    <location>
        <begin position="550"/>
        <end position="565"/>
    </location>
</feature>
<sequence>MASSATPTNSQLSGDAEAPGPALTMAARSGRGGRSKARGGRAAPAPKKGRVTKPAAAKQQSSRGRRAKVYDNAKAQAAHERMAELKANFNTLARAMKPALSELAERTIKKLTDEPELAEKAPEAAEIHKFLDGRLGETIRSIDQERDLMVANAKEMFQKNIEVTKAAAVNKLLEAESEMLDTLLARLDRLEFLHDLNLPVDLPDRSYEYKKFTQVQVDSQGPYMHRDEHGDYVPCVEPFGITVSQLQCKEYQLPEAPSRKRKAGGNDPDDQPSSKRPVIEEDLPVRHVKSMLSAVEEIPERSVSQSARAGDGPEEAPVAGDVDQVNGLPVPKGASLPDEYGVRIITKTRDKRANNRIMAPSAVVLDSWQIGFRDSTNHPDKGATRARRGEYFQQANSHAMYYDRRVADWNSTTQAEEDYDQDLVRKHQLHPRLGIFLPGSNNVWEEPERKEMDQYRPVVHVGPQGQIIHSSRTVARLRLDQASELAESRARLKDVIGMFMEESGTAEEDIVPDREIRAKVREDVLAVRAIDPASLPTPRRCLTPEQVPEEEVRHEGSARTRESSIRETLTVSRAVEEETEAQEVVALAVGELLEAAVAVEEQEKSKKEQEMEAAVRAVTKPQSRPYDAVRDMFTNSTSPSVAPAADPVTDNDTYRLSLLADIAEEKAEEERATQDTSMMDPALFSSETATQLPPRTQYLQPSYQPMPISAPASVPPPVPSSYNVPTISEPPVRANDFLRTALNPQTPSPVYPAIPPPPPSDYPSPSLRGALPSLRPMHDASPPPPEYHGSPATRPSVVVSNSGAFYPPAPPRPYHNGYSYPEPSSQQQLAAAALQQHGRNMPPPPPPPAAHIHQYPPLQPIAAPLYYPSAPMDQSPYTPSHYGPPPPGPMHSYGGTPPMTPSGQPMRGQPGSSGNSKQQYRKLEPAPTPPTRSRPPANQPRELRTVQFDYRESIKDYAANEAPPSHGPNQIRGWSHQNLKSKRHRDSQDNNQVLGKDSAIQGSPIQSQTPAVIQALKRKRGFREVIGSPSLALGDTPVAGRTRARKATKATQAPVDTTDDVSKTVENADQGTPVGSNVEEQVTAPIPTSPTTISDSEPVDKEEERPTKRIKIILKNVPTRSQVRADVIRRRAQAIIEEIREELGIPTQIDADSPHDTTTADDDEQDGTAQDVPGSTDSPVLEPTGDPSMAEDEEGPAPGIIMPEVVKDLGATGEDEVPGYDEHFDDGHVASADRAVTIDEYAGPYLRDLDIETKVDYHDHIRAASYQRSHTAPGPVRSTRRNNSLISRGPYALQQRRQESALRRENAKRLQGWSEWVEEMHRHELAIANAPVPRPWRLVDPTTIARPSPPVPRRSRPTGPSKYVKRPKRGGLRAPDQLITATIPITEQKENVPQNVVNEVTIPKAVPAAIAKATTLAPKSRASSRKAAVAGPSKKTRTDAPSVPEPRMTRARTRRMDSGTN</sequence>
<feature type="region of interest" description="Disordered" evidence="1">
    <location>
        <begin position="255"/>
        <end position="336"/>
    </location>
</feature>
<reference evidence="2 3" key="1">
    <citation type="submission" date="2018-08" db="EMBL/GenBank/DDBJ databases">
        <title>Draft genome of the lignicolous fungus Coniochaeta pulveracea.</title>
        <authorList>
            <person name="Borstlap C.J."/>
            <person name="De Witt R.N."/>
            <person name="Botha A."/>
            <person name="Volschenk H."/>
        </authorList>
    </citation>
    <scope>NUCLEOTIDE SEQUENCE [LARGE SCALE GENOMIC DNA]</scope>
    <source>
        <strain evidence="2 3">CAB683</strain>
    </source>
</reference>
<dbReference type="EMBL" id="QVQW01000087">
    <property type="protein sequence ID" value="RKU40922.1"/>
    <property type="molecule type" value="Genomic_DNA"/>
</dbReference>
<feature type="region of interest" description="Disordered" evidence="1">
    <location>
        <begin position="544"/>
        <end position="565"/>
    </location>
</feature>
<name>A0A420XZ41_9PEZI</name>
<feature type="compositionally biased region" description="Basic and acidic residues" evidence="1">
    <location>
        <begin position="1098"/>
        <end position="1107"/>
    </location>
</feature>
<feature type="compositionally biased region" description="Pro residues" evidence="1">
    <location>
        <begin position="746"/>
        <end position="762"/>
    </location>
</feature>
<feature type="region of interest" description="Disordered" evidence="1">
    <location>
        <begin position="1145"/>
        <end position="1199"/>
    </location>
</feature>
<dbReference type="STRING" id="177199.A0A420XZ41"/>
<evidence type="ECO:0000313" key="2">
    <source>
        <dbReference type="EMBL" id="RKU40922.1"/>
    </source>
</evidence>
<feature type="compositionally biased region" description="Polar residues" evidence="1">
    <location>
        <begin position="685"/>
        <end position="703"/>
    </location>
</feature>
<feature type="region of interest" description="Disordered" evidence="1">
    <location>
        <begin position="1"/>
        <end position="71"/>
    </location>
</feature>
<feature type="region of interest" description="Disordered" evidence="1">
    <location>
        <begin position="1340"/>
        <end position="1374"/>
    </location>
</feature>
<dbReference type="Proteomes" id="UP000275385">
    <property type="component" value="Unassembled WGS sequence"/>
</dbReference>
<feature type="region of interest" description="Disordered" evidence="1">
    <location>
        <begin position="1266"/>
        <end position="1300"/>
    </location>
</feature>
<proteinExistence type="predicted"/>
<feature type="compositionally biased region" description="Basic and acidic residues" evidence="1">
    <location>
        <begin position="941"/>
        <end position="955"/>
    </location>
</feature>
<feature type="compositionally biased region" description="Polar residues" evidence="1">
    <location>
        <begin position="1"/>
        <end position="13"/>
    </location>
</feature>
<evidence type="ECO:0000313" key="3">
    <source>
        <dbReference type="Proteomes" id="UP000275385"/>
    </source>
</evidence>
<feature type="compositionally biased region" description="Polar residues" evidence="1">
    <location>
        <begin position="1064"/>
        <end position="1080"/>
    </location>
</feature>
<feature type="region of interest" description="Disordered" evidence="1">
    <location>
        <begin position="1043"/>
        <end position="1110"/>
    </location>
</feature>
<protein>
    <submittedName>
        <fullName evidence="2">Uncharacterized protein</fullName>
    </submittedName>
</protein>
<feature type="compositionally biased region" description="Low complexity" evidence="1">
    <location>
        <begin position="826"/>
        <end position="836"/>
    </location>
</feature>
<dbReference type="OrthoDB" id="4188028at2759"/>
<gene>
    <name evidence="2" type="ORF">DL546_001419</name>
</gene>
<keyword evidence="3" id="KW-1185">Reference proteome</keyword>